<dbReference type="InterPro" id="IPR013078">
    <property type="entry name" value="His_Pase_superF_clade-1"/>
</dbReference>
<evidence type="ECO:0000256" key="2">
    <source>
        <dbReference type="SAM" id="MobiDB-lite"/>
    </source>
</evidence>
<keyword evidence="5" id="KW-1185">Reference proteome</keyword>
<dbReference type="PANTHER" id="PTHR21340">
    <property type="entry name" value="DIADENOSINE 5,5-P1,P4-TETRAPHOSPHATE PYROPHOSPHOHYDROLASE MUTT"/>
    <property type="match status" value="1"/>
</dbReference>
<dbReference type="eggNOG" id="COG1051">
    <property type="taxonomic scope" value="Bacteria"/>
</dbReference>
<dbReference type="Pfam" id="PF00300">
    <property type="entry name" value="His_Phos_1"/>
    <property type="match status" value="1"/>
</dbReference>
<dbReference type="EMBL" id="CP006842">
    <property type="protein sequence ID" value="AHW63871.1"/>
    <property type="molecule type" value="Genomic_DNA"/>
</dbReference>
<dbReference type="OrthoDB" id="4287477at2"/>
<dbReference type="Gene3D" id="3.90.79.10">
    <property type="entry name" value="Nucleoside Triphosphate Pyrophosphohydrolase"/>
    <property type="match status" value="1"/>
</dbReference>
<evidence type="ECO:0000313" key="5">
    <source>
        <dbReference type="Proteomes" id="UP000023703"/>
    </source>
</evidence>
<dbReference type="SUPFAM" id="SSF53254">
    <property type="entry name" value="Phosphoglycerate mutase-like"/>
    <property type="match status" value="1"/>
</dbReference>
<dbReference type="AlphaFoldDB" id="X5EB76"/>
<dbReference type="STRING" id="1404245.CGLY_07130"/>
<dbReference type="Gene3D" id="3.40.50.1240">
    <property type="entry name" value="Phosphoglycerate mutase-like"/>
    <property type="match status" value="1"/>
</dbReference>
<dbReference type="SUPFAM" id="SSF55811">
    <property type="entry name" value="Nudix"/>
    <property type="match status" value="1"/>
</dbReference>
<dbReference type="InterPro" id="IPR029033">
    <property type="entry name" value="His_PPase_superfam"/>
</dbReference>
<organism evidence="4 5">
    <name type="scientific">Corynebacterium glyciniphilum AJ 3170</name>
    <dbReference type="NCBI Taxonomy" id="1404245"/>
    <lineage>
        <taxon>Bacteria</taxon>
        <taxon>Bacillati</taxon>
        <taxon>Actinomycetota</taxon>
        <taxon>Actinomycetes</taxon>
        <taxon>Mycobacteriales</taxon>
        <taxon>Corynebacteriaceae</taxon>
        <taxon>Corynebacterium</taxon>
    </lineage>
</organism>
<dbReference type="GO" id="GO:0006167">
    <property type="term" value="P:AMP biosynthetic process"/>
    <property type="evidence" value="ECO:0007669"/>
    <property type="project" value="TreeGrafter"/>
</dbReference>
<dbReference type="PROSITE" id="PS00893">
    <property type="entry name" value="NUDIX_BOX"/>
    <property type="match status" value="1"/>
</dbReference>
<reference evidence="4 5" key="1">
    <citation type="journal article" date="2015" name="Int. J. Syst. Evol. Microbiol.">
        <title>Revisiting Corynebacterium glyciniphilum (ex Kubota et al., 1972) sp. nov., nom. rev., isolated from putrefied banana.</title>
        <authorList>
            <person name="Al-Dilaimi A."/>
            <person name="Bednarz H."/>
            <person name="Lomker A."/>
            <person name="Niehaus K."/>
            <person name="Kalinowski J."/>
            <person name="Ruckert C."/>
        </authorList>
    </citation>
    <scope>NUCLEOTIDE SEQUENCE [LARGE SCALE GENOMIC DNA]</scope>
    <source>
        <strain evidence="4">AJ 3170</strain>
    </source>
</reference>
<gene>
    <name evidence="4" type="ORF">CGLY_07130</name>
</gene>
<keyword evidence="1" id="KW-0378">Hydrolase</keyword>
<dbReference type="InterPro" id="IPR000086">
    <property type="entry name" value="NUDIX_hydrolase_dom"/>
</dbReference>
<dbReference type="Proteomes" id="UP000023703">
    <property type="component" value="Chromosome"/>
</dbReference>
<dbReference type="eggNOG" id="COG0406">
    <property type="taxonomic scope" value="Bacteria"/>
</dbReference>
<dbReference type="HOGENOM" id="CLU_048989_0_0_11"/>
<feature type="region of interest" description="Disordered" evidence="2">
    <location>
        <begin position="1"/>
        <end position="25"/>
    </location>
</feature>
<evidence type="ECO:0000259" key="3">
    <source>
        <dbReference type="PROSITE" id="PS51462"/>
    </source>
</evidence>
<sequence length="360" mass="38945">MISHTGTGDLSTSLASRNLDKGTSDRAVETVEAPVGHVARIGSTPADEFERPVFAAGAVLWRRTSPDGPGTPETAGGDNGDEIEIAVIHRPHYDDWSLPKGKVDPGENMVATATREIAEETGYSPTLGWLLGYIHYPLGNKTKVVYYWTAEVTDGRFQDNNEVDELHWLSPHDAKAKVSYDADRDVITAAEEVLALGCTRRVLYVRHAKAMSRDNWEEDDDLRPLTKKGHRQAAALPTVLEGYQPKSVFTAAPERCRATVEPTAGHLGLDIEMNVNLGDAALQHSARTVMEALVQASSAPVSVVCSQGEIIPAVVSGLAEDAGFEIEDLRTKKGSVWVLHFGADDTLLGADYLASPLPVR</sequence>
<dbReference type="InterPro" id="IPR020084">
    <property type="entry name" value="NUDIX_hydrolase_CS"/>
</dbReference>
<evidence type="ECO:0000256" key="1">
    <source>
        <dbReference type="ARBA" id="ARBA00022801"/>
    </source>
</evidence>
<dbReference type="PROSITE" id="PS51462">
    <property type="entry name" value="NUDIX"/>
    <property type="match status" value="1"/>
</dbReference>
<proteinExistence type="predicted"/>
<dbReference type="InterPro" id="IPR015797">
    <property type="entry name" value="NUDIX_hydrolase-like_dom_sf"/>
</dbReference>
<protein>
    <submittedName>
        <fullName evidence="4">NUDIX domain-containing protein</fullName>
    </submittedName>
</protein>
<feature type="compositionally biased region" description="Polar residues" evidence="2">
    <location>
        <begin position="1"/>
        <end position="16"/>
    </location>
</feature>
<dbReference type="InterPro" id="IPR051325">
    <property type="entry name" value="Nudix_hydrolase_domain"/>
</dbReference>
<accession>X5EB76</accession>
<dbReference type="GO" id="GO:0006754">
    <property type="term" value="P:ATP biosynthetic process"/>
    <property type="evidence" value="ECO:0007669"/>
    <property type="project" value="TreeGrafter"/>
</dbReference>
<dbReference type="SMART" id="SM00855">
    <property type="entry name" value="PGAM"/>
    <property type="match status" value="1"/>
</dbReference>
<dbReference type="CDD" id="cd03673">
    <property type="entry name" value="NUDIX_Ap6A_hydrolase"/>
    <property type="match status" value="1"/>
</dbReference>
<feature type="domain" description="Nudix hydrolase" evidence="3">
    <location>
        <begin position="51"/>
        <end position="191"/>
    </location>
</feature>
<dbReference type="RefSeq" id="WP_038547948.1">
    <property type="nucleotide sequence ID" value="NZ_CP006842.1"/>
</dbReference>
<evidence type="ECO:0000313" key="4">
    <source>
        <dbReference type="EMBL" id="AHW63871.1"/>
    </source>
</evidence>
<dbReference type="KEGG" id="cgy:CGLY_07130"/>
<dbReference type="CDD" id="cd07067">
    <property type="entry name" value="HP_PGM_like"/>
    <property type="match status" value="1"/>
</dbReference>
<dbReference type="PANTHER" id="PTHR21340:SF0">
    <property type="entry name" value="BIS(5'-NUCLEOSYL)-TETRAPHOSPHATASE [ASYMMETRICAL]"/>
    <property type="match status" value="1"/>
</dbReference>
<dbReference type="GO" id="GO:0004081">
    <property type="term" value="F:bis(5'-nucleosyl)-tetraphosphatase (asymmetrical) activity"/>
    <property type="evidence" value="ECO:0007669"/>
    <property type="project" value="TreeGrafter"/>
</dbReference>
<name>X5EB76_9CORY</name>
<dbReference type="Pfam" id="PF00293">
    <property type="entry name" value="NUDIX"/>
    <property type="match status" value="1"/>
</dbReference>